<dbReference type="SUPFAM" id="SSF63380">
    <property type="entry name" value="Riboflavin synthase domain-like"/>
    <property type="match status" value="1"/>
</dbReference>
<dbReference type="InterPro" id="IPR013113">
    <property type="entry name" value="SIP_FAD-bd"/>
</dbReference>
<organism evidence="3 4">
    <name type="scientific">Ketogulonicigenium robustum</name>
    <dbReference type="NCBI Taxonomy" id="92947"/>
    <lineage>
        <taxon>Bacteria</taxon>
        <taxon>Pseudomonadati</taxon>
        <taxon>Pseudomonadota</taxon>
        <taxon>Alphaproteobacteria</taxon>
        <taxon>Rhodobacterales</taxon>
        <taxon>Roseobacteraceae</taxon>
        <taxon>Ketogulonicigenium</taxon>
    </lineage>
</organism>
<keyword evidence="3" id="KW-0560">Oxidoreductase</keyword>
<dbReference type="InterPro" id="IPR017927">
    <property type="entry name" value="FAD-bd_FR_type"/>
</dbReference>
<evidence type="ECO:0000313" key="4">
    <source>
        <dbReference type="Proteomes" id="UP000242447"/>
    </source>
</evidence>
<dbReference type="KEGG" id="kro:BVG79_01281"/>
<dbReference type="Proteomes" id="UP000242447">
    <property type="component" value="Chromosome"/>
</dbReference>
<reference evidence="3 4" key="1">
    <citation type="submission" date="2017-02" db="EMBL/GenBank/DDBJ databases">
        <title>Ketogulonicigenium robustum SPU B003 Genome sequencing and assembly.</title>
        <authorList>
            <person name="Li Y."/>
            <person name="Liu L."/>
            <person name="Wang C."/>
            <person name="Zhang M."/>
            <person name="Zhang T."/>
            <person name="Zhang Y."/>
        </authorList>
    </citation>
    <scope>NUCLEOTIDE SEQUENCE [LARGE SCALE GENOMIC DNA]</scope>
    <source>
        <strain evidence="3 4">SPU_B003</strain>
    </source>
</reference>
<dbReference type="Gene3D" id="3.40.50.80">
    <property type="entry name" value="Nucleotide-binding domain of ferredoxin-NADP reductase (FNR) module"/>
    <property type="match status" value="1"/>
</dbReference>
<dbReference type="AlphaFoldDB" id="A0A1W6P034"/>
<protein>
    <submittedName>
        <fullName evidence="3">Ferric-chelate reductase (NADPH)</fullName>
        <ecNumber evidence="3">1.16.1.9</ecNumber>
    </submittedName>
</protein>
<dbReference type="GO" id="GO:0052851">
    <property type="term" value="F:ferric-chelate reductase (NADPH) activity"/>
    <property type="evidence" value="ECO:0007669"/>
    <property type="project" value="UniProtKB-EC"/>
</dbReference>
<dbReference type="InterPro" id="IPR017938">
    <property type="entry name" value="Riboflavin_synthase-like_b-brl"/>
</dbReference>
<dbReference type="EC" id="1.16.1.9" evidence="3"/>
<name>A0A1W6P034_9RHOB</name>
<dbReference type="STRING" id="92947.BVG79_01281"/>
<dbReference type="InterPro" id="IPR007037">
    <property type="entry name" value="SIP_rossman_dom"/>
</dbReference>
<dbReference type="InterPro" id="IPR039374">
    <property type="entry name" value="SIP_fam"/>
</dbReference>
<dbReference type="Pfam" id="PF04954">
    <property type="entry name" value="SIP"/>
    <property type="match status" value="1"/>
</dbReference>
<dbReference type="PANTHER" id="PTHR30157">
    <property type="entry name" value="FERRIC REDUCTASE, NADPH-DEPENDENT"/>
    <property type="match status" value="1"/>
</dbReference>
<proteinExistence type="inferred from homology"/>
<sequence length="341" mass="37466">MQTITAKIHSAAPAAIRDSFTAFAELLDVPAEARGNGLSLHLSAGRIDMAQAESGVDLTLAAPSHRQLYLLQQMVMNRMDRLDPVPQLDWAHVDTGAMPPNLTIATVAHIRQISPNFCRVRLQFEDVARYADAGLHFRLVISALAPDVAVGGSVHEWPIIDASGRTHWPEGDAALHRPVYTVRDLDVAAGWMDFDVYRHDGGRVSAWTERAVQGDRIGLMGPTLMKRDLPRWVALLGDETALPAIARYAARLPADAQGHIVIALADPRDRQQFDVPAGVEMHWIDRAEGALLRTLQQLDIPPADRFVYVGCVADDADAARLWLRETQGLARSECSVTAFWG</sequence>
<dbReference type="PROSITE" id="PS51384">
    <property type="entry name" value="FAD_FR"/>
    <property type="match status" value="1"/>
</dbReference>
<dbReference type="PANTHER" id="PTHR30157:SF0">
    <property type="entry name" value="NADPH-DEPENDENT FERRIC-CHELATE REDUCTASE"/>
    <property type="match status" value="1"/>
</dbReference>
<comment type="similarity">
    <text evidence="1">Belongs to the SIP oxidoreductase family.</text>
</comment>
<dbReference type="EMBL" id="CP019937">
    <property type="protein sequence ID" value="ARO14627.1"/>
    <property type="molecule type" value="Genomic_DNA"/>
</dbReference>
<accession>A0A1W6P034</accession>
<dbReference type="OrthoDB" id="9814826at2"/>
<dbReference type="CDD" id="cd06193">
    <property type="entry name" value="siderophore_interacting"/>
    <property type="match status" value="1"/>
</dbReference>
<dbReference type="Pfam" id="PF08021">
    <property type="entry name" value="FAD_binding_9"/>
    <property type="match status" value="1"/>
</dbReference>
<dbReference type="InterPro" id="IPR039261">
    <property type="entry name" value="FNR_nucleotide-bd"/>
</dbReference>
<dbReference type="Gene3D" id="2.40.30.10">
    <property type="entry name" value="Translation factors"/>
    <property type="match status" value="1"/>
</dbReference>
<evidence type="ECO:0000259" key="2">
    <source>
        <dbReference type="PROSITE" id="PS51384"/>
    </source>
</evidence>
<evidence type="ECO:0000256" key="1">
    <source>
        <dbReference type="ARBA" id="ARBA00035644"/>
    </source>
</evidence>
<keyword evidence="4" id="KW-1185">Reference proteome</keyword>
<feature type="domain" description="FAD-binding FR-type" evidence="2">
    <location>
        <begin position="100"/>
        <end position="229"/>
    </location>
</feature>
<evidence type="ECO:0000313" key="3">
    <source>
        <dbReference type="EMBL" id="ARO14627.1"/>
    </source>
</evidence>
<gene>
    <name evidence="3" type="primary">yqjH</name>
    <name evidence="3" type="ORF">BVG79_01281</name>
</gene>
<dbReference type="RefSeq" id="WP_085786140.1">
    <property type="nucleotide sequence ID" value="NZ_CP019937.1"/>
</dbReference>